<organism evidence="2 3">
    <name type="scientific">Phocaeicola vulgatus str. 3975 RP4</name>
    <dbReference type="NCBI Taxonomy" id="1339352"/>
    <lineage>
        <taxon>Bacteria</taxon>
        <taxon>Pseudomonadati</taxon>
        <taxon>Bacteroidota</taxon>
        <taxon>Bacteroidia</taxon>
        <taxon>Bacteroidales</taxon>
        <taxon>Bacteroidaceae</taxon>
        <taxon>Phocaeicola</taxon>
    </lineage>
</organism>
<evidence type="ECO:0000313" key="1">
    <source>
        <dbReference type="EMBL" id="KDS45739.1"/>
    </source>
</evidence>
<name>A0A069S760_PHOVU</name>
<dbReference type="EMBL" id="JNHM01000114">
    <property type="protein sequence ID" value="KDS46870.1"/>
    <property type="molecule type" value="Genomic_DNA"/>
</dbReference>
<reference evidence="2 3" key="1">
    <citation type="submission" date="2014-04" db="EMBL/GenBank/DDBJ databases">
        <authorList>
            <person name="Sears C."/>
            <person name="Carroll K."/>
            <person name="Sack B.R."/>
            <person name="Qadri F."/>
            <person name="Myers L.L."/>
            <person name="Chung G.-T."/>
            <person name="Escheverria P."/>
            <person name="Fraser C.M."/>
            <person name="Sadzewicz L."/>
            <person name="Shefchek K.A."/>
            <person name="Tallon L."/>
            <person name="Das S.P."/>
            <person name="Daugherty S."/>
            <person name="Mongodin E.F."/>
        </authorList>
    </citation>
    <scope>NUCLEOTIDE SEQUENCE [LARGE SCALE GENOMIC DNA]</scope>
    <source>
        <strain evidence="2 3">3975 RP4</strain>
    </source>
</reference>
<gene>
    <name evidence="2" type="ORF">M099_3582</name>
    <name evidence="1" type="ORF">M099_3785</name>
</gene>
<feature type="non-terminal residue" evidence="2">
    <location>
        <position position="38"/>
    </location>
</feature>
<dbReference type="AlphaFoldDB" id="A0A069S760"/>
<dbReference type="EMBL" id="JNHM01000137">
    <property type="protein sequence ID" value="KDS45739.1"/>
    <property type="molecule type" value="Genomic_DNA"/>
</dbReference>
<proteinExistence type="predicted"/>
<protein>
    <submittedName>
        <fullName evidence="2">Uncharacterized protein</fullName>
    </submittedName>
</protein>
<sequence length="38" mass="4690">MLQFYQIYIETDRCIQKKEKLTPKENSISFLSYKILLY</sequence>
<accession>A0A069S760</accession>
<comment type="caution">
    <text evidence="2">The sequence shown here is derived from an EMBL/GenBank/DDBJ whole genome shotgun (WGS) entry which is preliminary data.</text>
</comment>
<dbReference type="Proteomes" id="UP000027661">
    <property type="component" value="Unassembled WGS sequence"/>
</dbReference>
<evidence type="ECO:0000313" key="3">
    <source>
        <dbReference type="Proteomes" id="UP000027661"/>
    </source>
</evidence>
<evidence type="ECO:0000313" key="2">
    <source>
        <dbReference type="EMBL" id="KDS46870.1"/>
    </source>
</evidence>